<dbReference type="Pfam" id="PF01066">
    <property type="entry name" value="CDP-OH_P_transf"/>
    <property type="match status" value="1"/>
</dbReference>
<dbReference type="GO" id="GO:0032049">
    <property type="term" value="P:cardiolipin biosynthetic process"/>
    <property type="evidence" value="ECO:0007669"/>
    <property type="project" value="TreeGrafter"/>
</dbReference>
<dbReference type="PANTHER" id="PTHR14269">
    <property type="entry name" value="CDP-DIACYLGLYCEROL--GLYCEROL-3-PHOSPHATE 3-PHOSPHATIDYLTRANSFERASE-RELATED"/>
    <property type="match status" value="1"/>
</dbReference>
<comment type="subcellular location">
    <subcellularLocation>
        <location evidence="1">Mitochondrion inner membrane</location>
        <topology evidence="1">Multi-pass membrane protein</topology>
    </subcellularLocation>
</comment>
<evidence type="ECO:0000256" key="11">
    <source>
        <dbReference type="ARBA" id="ARBA00023209"/>
    </source>
</evidence>
<sequence length="435" mass="46582">MLGRGLSVREIYQGTLLVEGLSVRETCQGRSFCQGGFSVRGSSVGEYFCHGNLFSEGVFLTGKSQGNLSGKSSVGRGLSVRGSSVRVFLSGESCVWEGSFCQGNLLSGGSSVGGSFCQGNLSRKSVRGVFLSWDLLSEGVFLSGKPRKSVREIFCQGEYFCQGNLMLGRGHFVREIFCQGGLSVRGSSVRVFLSGESSAGGGSFCQGGLSVGGSSVGGGSFCQGDLREICQGGLSYENPWTIPNILSMARMGLAPVLGYLIVEENFNVALGVFVLAGVTDLLDGFIARNWANQKSALGSALDPLADKILISVLYVSLTCANLIPVSLTSMIILRDVALIAAVFYVRYKTLSPPRTLSRYFNPCYATAQLKPTFISKMNTAVQLLLVAASLAAPVFNYVDSIYLQTLWCITAFTTVTSAYSYYHYGRKTVQVINNK</sequence>
<dbReference type="Gene3D" id="1.20.120.1760">
    <property type="match status" value="1"/>
</dbReference>
<comment type="catalytic activity">
    <reaction evidence="15">
        <text>a CDP-1,2-diacyl-sn-glycerol + a 1,2-diacyl-sn-glycero-3-phospho-(1'-sn-glycerol) = a cardiolipin + CMP + H(+)</text>
        <dbReference type="Rhea" id="RHEA:32931"/>
        <dbReference type="ChEBI" id="CHEBI:15378"/>
        <dbReference type="ChEBI" id="CHEBI:58332"/>
        <dbReference type="ChEBI" id="CHEBI:60377"/>
        <dbReference type="ChEBI" id="CHEBI:62237"/>
        <dbReference type="ChEBI" id="CHEBI:64716"/>
        <dbReference type="EC" id="2.7.8.41"/>
    </reaction>
</comment>
<keyword evidence="9" id="KW-0496">Mitochondrion</keyword>
<evidence type="ECO:0000256" key="4">
    <source>
        <dbReference type="ARBA" id="ARBA00022679"/>
    </source>
</evidence>
<dbReference type="InterPro" id="IPR000462">
    <property type="entry name" value="CDP-OH_P_trans"/>
</dbReference>
<evidence type="ECO:0000256" key="8">
    <source>
        <dbReference type="ARBA" id="ARBA00023098"/>
    </source>
</evidence>
<dbReference type="GO" id="GO:0005743">
    <property type="term" value="C:mitochondrial inner membrane"/>
    <property type="evidence" value="ECO:0007669"/>
    <property type="project" value="UniProtKB-SubCell"/>
</dbReference>
<dbReference type="InterPro" id="IPR043130">
    <property type="entry name" value="CDP-OH_PTrfase_TM_dom"/>
</dbReference>
<dbReference type="Ensembl" id="ENSAZOT00000031053.1">
    <property type="protein sequence ID" value="ENSAZOP00000029014.1"/>
    <property type="gene ID" value="ENSAZOG00000018202.1"/>
</dbReference>
<evidence type="ECO:0000313" key="19">
    <source>
        <dbReference type="Proteomes" id="UP000694549"/>
    </source>
</evidence>
<keyword evidence="5 17" id="KW-0812">Transmembrane</keyword>
<dbReference type="FunFam" id="1.20.120.1760:FF:000005">
    <property type="entry name" value="Cardiolipin synthase 1"/>
    <property type="match status" value="1"/>
</dbReference>
<organism evidence="18 19">
    <name type="scientific">Anas zonorhyncha</name>
    <name type="common">Eastern spot-billed duck</name>
    <dbReference type="NCBI Taxonomy" id="75864"/>
    <lineage>
        <taxon>Eukaryota</taxon>
        <taxon>Metazoa</taxon>
        <taxon>Chordata</taxon>
        <taxon>Craniata</taxon>
        <taxon>Vertebrata</taxon>
        <taxon>Euteleostomi</taxon>
        <taxon>Archelosauria</taxon>
        <taxon>Archosauria</taxon>
        <taxon>Dinosauria</taxon>
        <taxon>Saurischia</taxon>
        <taxon>Theropoda</taxon>
        <taxon>Coelurosauria</taxon>
        <taxon>Aves</taxon>
        <taxon>Neognathae</taxon>
        <taxon>Galloanserae</taxon>
        <taxon>Anseriformes</taxon>
        <taxon>Anatidae</taxon>
        <taxon>Anatinae</taxon>
        <taxon>Anas</taxon>
    </lineage>
</organism>
<feature type="transmembrane region" description="Helical" evidence="17">
    <location>
        <begin position="331"/>
        <end position="347"/>
    </location>
</feature>
<dbReference type="GO" id="GO:0043337">
    <property type="term" value="F:cardiolipin synthase (CMP-forming)"/>
    <property type="evidence" value="ECO:0007669"/>
    <property type="project" value="UniProtKB-EC"/>
</dbReference>
<dbReference type="PANTHER" id="PTHR14269:SF60">
    <property type="entry name" value="CARDIOLIPIN SYNTHASE (CMP-FORMING)"/>
    <property type="match status" value="1"/>
</dbReference>
<keyword evidence="10 17" id="KW-0472">Membrane</keyword>
<feature type="transmembrane region" description="Helical" evidence="17">
    <location>
        <begin position="401"/>
        <end position="422"/>
    </location>
</feature>
<evidence type="ECO:0000256" key="5">
    <source>
        <dbReference type="ARBA" id="ARBA00022692"/>
    </source>
</evidence>
<protein>
    <recommendedName>
        <fullName evidence="16">Cardiolipin synthase (CMP-forming)</fullName>
        <ecNumber evidence="14">2.7.8.41</ecNumber>
    </recommendedName>
</protein>
<name>A0A8B9VYK4_9AVES</name>
<evidence type="ECO:0000256" key="3">
    <source>
        <dbReference type="ARBA" id="ARBA00022516"/>
    </source>
</evidence>
<evidence type="ECO:0000256" key="14">
    <source>
        <dbReference type="ARBA" id="ARBA00039001"/>
    </source>
</evidence>
<reference evidence="18" key="1">
    <citation type="submission" date="2025-08" db="UniProtKB">
        <authorList>
            <consortium name="Ensembl"/>
        </authorList>
    </citation>
    <scope>IDENTIFICATION</scope>
</reference>
<evidence type="ECO:0000256" key="13">
    <source>
        <dbReference type="ARBA" id="ARBA00037454"/>
    </source>
</evidence>
<evidence type="ECO:0000256" key="2">
    <source>
        <dbReference type="ARBA" id="ARBA00010441"/>
    </source>
</evidence>
<keyword evidence="7 17" id="KW-1133">Transmembrane helix</keyword>
<evidence type="ECO:0000256" key="10">
    <source>
        <dbReference type="ARBA" id="ARBA00023136"/>
    </source>
</evidence>
<evidence type="ECO:0000256" key="9">
    <source>
        <dbReference type="ARBA" id="ARBA00023128"/>
    </source>
</evidence>
<evidence type="ECO:0000313" key="18">
    <source>
        <dbReference type="Ensembl" id="ENSAZOP00000029014.1"/>
    </source>
</evidence>
<evidence type="ECO:0000256" key="6">
    <source>
        <dbReference type="ARBA" id="ARBA00022792"/>
    </source>
</evidence>
<evidence type="ECO:0000256" key="16">
    <source>
        <dbReference type="ARBA" id="ARBA00068900"/>
    </source>
</evidence>
<feature type="transmembrane region" description="Helical" evidence="17">
    <location>
        <begin position="377"/>
        <end position="395"/>
    </location>
</feature>
<keyword evidence="6" id="KW-0999">Mitochondrion inner membrane</keyword>
<keyword evidence="4" id="KW-0808">Transferase</keyword>
<evidence type="ECO:0000256" key="7">
    <source>
        <dbReference type="ARBA" id="ARBA00022989"/>
    </source>
</evidence>
<comment type="similarity">
    <text evidence="2">Belongs to the CDP-alcohol phosphatidyltransferase class-I family.</text>
</comment>
<evidence type="ECO:0000256" key="15">
    <source>
        <dbReference type="ARBA" id="ARBA00047433"/>
    </source>
</evidence>
<keyword evidence="19" id="KW-1185">Reference proteome</keyword>
<evidence type="ECO:0000256" key="1">
    <source>
        <dbReference type="ARBA" id="ARBA00004448"/>
    </source>
</evidence>
<dbReference type="Proteomes" id="UP000694549">
    <property type="component" value="Unplaced"/>
</dbReference>
<comment type="function">
    <text evidence="13">Catalyzes the synthesis of cardiolipin (CL) (diphosphatidylglycerol) by specifically transferring a phosphatidyl group from CDP-diacylglycerol to phosphatidylglycerol (PG). CL is a key phospholipid in mitochondrial membranes and plays important roles in maintaining the functional integrity and dynamics of mitochondria under both optimal and stress conditions.</text>
</comment>
<accession>A0A8B9VYK4</accession>
<keyword evidence="12" id="KW-1208">Phospholipid metabolism</keyword>
<dbReference type="InterPro" id="IPR050324">
    <property type="entry name" value="CDP-alcohol_PTase-I"/>
</dbReference>
<keyword evidence="8" id="KW-0443">Lipid metabolism</keyword>
<keyword evidence="3" id="KW-0444">Lipid biosynthesis</keyword>
<evidence type="ECO:0000256" key="12">
    <source>
        <dbReference type="ARBA" id="ARBA00023264"/>
    </source>
</evidence>
<evidence type="ECO:0000256" key="17">
    <source>
        <dbReference type="SAM" id="Phobius"/>
    </source>
</evidence>
<proteinExistence type="inferred from homology"/>
<keyword evidence="11" id="KW-0594">Phospholipid biosynthesis</keyword>
<reference evidence="18" key="2">
    <citation type="submission" date="2025-09" db="UniProtKB">
        <authorList>
            <consortium name="Ensembl"/>
        </authorList>
    </citation>
    <scope>IDENTIFICATION</scope>
</reference>
<dbReference type="AlphaFoldDB" id="A0A8B9VYK4"/>
<dbReference type="EC" id="2.7.8.41" evidence="14"/>